<reference evidence="1 2" key="1">
    <citation type="journal article" date="2021" name="Hortic Res">
        <title>High-quality reference genome and annotation aids understanding of berry development for evergreen blueberry (Vaccinium darrowii).</title>
        <authorList>
            <person name="Yu J."/>
            <person name="Hulse-Kemp A.M."/>
            <person name="Babiker E."/>
            <person name="Staton M."/>
        </authorList>
    </citation>
    <scope>NUCLEOTIDE SEQUENCE [LARGE SCALE GENOMIC DNA]</scope>
    <source>
        <strain evidence="2">cv. NJ 8807/NJ 8810</strain>
        <tissue evidence="1">Young leaf</tissue>
    </source>
</reference>
<keyword evidence="2" id="KW-1185">Reference proteome</keyword>
<sequence>MFIRCDVTNTREPSAAFEKHLAKYGGLDICIDSARIGNPVPFYNDQSDGSCSWRYTINVNLLAIIECTRIACPDNM</sequence>
<comment type="caution">
    <text evidence="1">The sequence shown here is derived from an EMBL/GenBank/DDBJ whole genome shotgun (WGS) entry which is preliminary data.</text>
</comment>
<accession>A0ACB7X5F7</accession>
<proteinExistence type="predicted"/>
<evidence type="ECO:0000313" key="2">
    <source>
        <dbReference type="Proteomes" id="UP000828048"/>
    </source>
</evidence>
<evidence type="ECO:0000313" key="1">
    <source>
        <dbReference type="EMBL" id="KAH7836022.1"/>
    </source>
</evidence>
<protein>
    <submittedName>
        <fullName evidence="1">Uncharacterized protein</fullName>
    </submittedName>
</protein>
<gene>
    <name evidence="1" type="ORF">Vadar_032053</name>
</gene>
<organism evidence="1 2">
    <name type="scientific">Vaccinium darrowii</name>
    <dbReference type="NCBI Taxonomy" id="229202"/>
    <lineage>
        <taxon>Eukaryota</taxon>
        <taxon>Viridiplantae</taxon>
        <taxon>Streptophyta</taxon>
        <taxon>Embryophyta</taxon>
        <taxon>Tracheophyta</taxon>
        <taxon>Spermatophyta</taxon>
        <taxon>Magnoliopsida</taxon>
        <taxon>eudicotyledons</taxon>
        <taxon>Gunneridae</taxon>
        <taxon>Pentapetalae</taxon>
        <taxon>asterids</taxon>
        <taxon>Ericales</taxon>
        <taxon>Ericaceae</taxon>
        <taxon>Vaccinioideae</taxon>
        <taxon>Vaccinieae</taxon>
        <taxon>Vaccinium</taxon>
    </lineage>
</organism>
<dbReference type="Proteomes" id="UP000828048">
    <property type="component" value="Chromosome 2"/>
</dbReference>
<dbReference type="EMBL" id="CM037152">
    <property type="protein sequence ID" value="KAH7836022.1"/>
    <property type="molecule type" value="Genomic_DNA"/>
</dbReference>
<name>A0ACB7X5F7_9ERIC</name>